<evidence type="ECO:0000256" key="1">
    <source>
        <dbReference type="SAM" id="MobiDB-lite"/>
    </source>
</evidence>
<evidence type="ECO:0000256" key="2">
    <source>
        <dbReference type="SAM" id="Phobius"/>
    </source>
</evidence>
<name>A0A976MCP9_THEOR</name>
<sequence length="1065" mass="123699">MASNYNSFEISELERTESLWLCHKDSLENIISSRSKQSSVVDDLNTTNGRDIAQKSQNHNHVDKNFENKRQSINLLDFKSILKLKGIVEKPFLPQPDAVEPLNDQESDSTEFLSETSTSSSEFDETGFIMEESDEETSEPVKLTDMMIYQTIRFMDYRRFSRRFNGIRKPVSNKKALVICLFCSVLALVPFVVFRKFDQYYVLSIQVKRGAMAYVSSLAFLAAAFLLAKIQLSLPLRLPVILSYLFMFITLIVLIVVRNIANIDKYVWPLLISYASVQIFLISLTKAFIYFVPILALHGQFFPCTEHFNLLKRTLNKKKLNITISRYNDYTSIWETRSCGFFMCIYRSLYRLIMYIKRKMNPKKEYSKNRDTPLFGHQMRYYGKIDSNNLPHGYGEWLEDHIYGERLHGYWWHGYPVGPFTSQEIGSGSIFVNNRVAFMTDTHLDKGKRRYGVSSTECSISGYFFRQMPRTYFFNPEYRKLKEISNKNTCDLFCLLQRNFENIMGSSLQWCVGMLKRQFHLNKPSDQSHMSIYVDKLTDSLKIEGHRVRPGEGGNHTPDELVIKLVKYKGKSKSMPAITRNSQPKTSELPLYKAFTTRFISQKHNGLIEVQENNHHQIKSKISMLIRDEDEWENKQQMFNHKIVADGWCRVRPSLKNDLISETVVLYIHGYNTTLSEACSQMAHIVSFAKLPPYILPLVFNWKGHSWGVFSAFSYPKAVKRCQNPNIVEAFNILINDLIKLGVKNVHFLVHSCGARIFFNVISSAIRNGLIMPVLSDEFLVVNPQVQNERLRMDSAILINPDYSLEKFRTEEYFLLRGYCDLIVMYVNNRDNCLWVSEFYNRERSLGKCIFEMCTSPSILSKVLKKDCQDEPFTMYDGGSSSQTVKTPMFQKSYSMDESVNDSSESSDVGESTTVPMDLELESQSFECEGENKAGPKETKVNIELNETKEGRRSTLQKLFRARPSLTKYRKTKNIFWSSRSDSGPQSYENKNLWLDMDVIDTSMIDTNVDFLKHSFYQVKREIMDDIREVILLHTRADHRQSRLDRRRGNVYVFRVAPGDVRKLF</sequence>
<feature type="transmembrane region" description="Helical" evidence="2">
    <location>
        <begin position="176"/>
        <end position="194"/>
    </location>
</feature>
<feature type="transmembrane region" description="Helical" evidence="2">
    <location>
        <begin position="269"/>
        <end position="292"/>
    </location>
</feature>
<dbReference type="EMBL" id="CP056071">
    <property type="protein sequence ID" value="UKK02212.2"/>
    <property type="molecule type" value="Genomic_DNA"/>
</dbReference>
<dbReference type="Pfam" id="PF05990">
    <property type="entry name" value="DUF900"/>
    <property type="match status" value="1"/>
</dbReference>
<evidence type="ECO:0000313" key="3">
    <source>
        <dbReference type="EMBL" id="UKK02212.2"/>
    </source>
</evidence>
<dbReference type="InterPro" id="IPR010297">
    <property type="entry name" value="DUF900_hydrolase"/>
</dbReference>
<feature type="transmembrane region" description="Helical" evidence="2">
    <location>
        <begin position="214"/>
        <end position="232"/>
    </location>
</feature>
<accession>A0A976MCP9</accession>
<keyword evidence="2" id="KW-1133">Transmembrane helix</keyword>
<gene>
    <name evidence="3" type="ORF">MACK_001567</name>
</gene>
<reference evidence="3" key="1">
    <citation type="submission" date="2022-07" db="EMBL/GenBank/DDBJ databases">
        <title>Evaluation of T. orientalis genome assembly methods using nanopore sequencing and analysis of variation between genomes.</title>
        <authorList>
            <person name="Yam J."/>
            <person name="Micallef M.L."/>
            <person name="Liu M."/>
            <person name="Djordjevic S.P."/>
            <person name="Bogema D.R."/>
            <person name="Jenkins C."/>
        </authorList>
    </citation>
    <scope>NUCLEOTIDE SEQUENCE</scope>
    <source>
        <strain evidence="3">Goon Nure</strain>
    </source>
</reference>
<evidence type="ECO:0000313" key="4">
    <source>
        <dbReference type="Proteomes" id="UP000244811"/>
    </source>
</evidence>
<keyword evidence="2" id="KW-0812">Transmembrane</keyword>
<dbReference type="PANTHER" id="PTHR36513:SF1">
    <property type="entry name" value="TRANSMEMBRANE PROTEIN"/>
    <property type="match status" value="1"/>
</dbReference>
<protein>
    <submittedName>
        <fullName evidence="3">Uncharacterized protein</fullName>
    </submittedName>
</protein>
<feature type="transmembrane region" description="Helical" evidence="2">
    <location>
        <begin position="238"/>
        <end position="257"/>
    </location>
</feature>
<feature type="region of interest" description="Disordered" evidence="1">
    <location>
        <begin position="95"/>
        <end position="117"/>
    </location>
</feature>
<keyword evidence="2" id="KW-0472">Membrane</keyword>
<organism evidence="3 4">
    <name type="scientific">Theileria orientalis</name>
    <dbReference type="NCBI Taxonomy" id="68886"/>
    <lineage>
        <taxon>Eukaryota</taxon>
        <taxon>Sar</taxon>
        <taxon>Alveolata</taxon>
        <taxon>Apicomplexa</taxon>
        <taxon>Aconoidasida</taxon>
        <taxon>Piroplasmida</taxon>
        <taxon>Theileriidae</taxon>
        <taxon>Theileria</taxon>
    </lineage>
</organism>
<dbReference type="Proteomes" id="UP000244811">
    <property type="component" value="Chromosome 2"/>
</dbReference>
<proteinExistence type="predicted"/>
<dbReference type="AlphaFoldDB" id="A0A976MCP9"/>
<dbReference type="PANTHER" id="PTHR36513">
    <property type="entry name" value="ABC TRANSMEMBRANE TYPE-1 DOMAIN-CONTAINING PROTEIN"/>
    <property type="match status" value="1"/>
</dbReference>